<organism evidence="2 3">
    <name type="scientific">Hyaloscypha bicolor E</name>
    <dbReference type="NCBI Taxonomy" id="1095630"/>
    <lineage>
        <taxon>Eukaryota</taxon>
        <taxon>Fungi</taxon>
        <taxon>Dikarya</taxon>
        <taxon>Ascomycota</taxon>
        <taxon>Pezizomycotina</taxon>
        <taxon>Leotiomycetes</taxon>
        <taxon>Helotiales</taxon>
        <taxon>Hyaloscyphaceae</taxon>
        <taxon>Hyaloscypha</taxon>
        <taxon>Hyaloscypha bicolor</taxon>
    </lineage>
</organism>
<keyword evidence="1" id="KW-0472">Membrane</keyword>
<dbReference type="InParanoid" id="A0A2J6TIL3"/>
<dbReference type="GeneID" id="36587916"/>
<evidence type="ECO:0000313" key="3">
    <source>
        <dbReference type="Proteomes" id="UP000235371"/>
    </source>
</evidence>
<evidence type="ECO:0000256" key="1">
    <source>
        <dbReference type="SAM" id="Phobius"/>
    </source>
</evidence>
<name>A0A2J6TIL3_9HELO</name>
<reference evidence="2 3" key="1">
    <citation type="submission" date="2016-04" db="EMBL/GenBank/DDBJ databases">
        <title>A degradative enzymes factory behind the ericoid mycorrhizal symbiosis.</title>
        <authorList>
            <consortium name="DOE Joint Genome Institute"/>
            <person name="Martino E."/>
            <person name="Morin E."/>
            <person name="Grelet G."/>
            <person name="Kuo A."/>
            <person name="Kohler A."/>
            <person name="Daghino S."/>
            <person name="Barry K."/>
            <person name="Choi C."/>
            <person name="Cichocki N."/>
            <person name="Clum A."/>
            <person name="Copeland A."/>
            <person name="Hainaut M."/>
            <person name="Haridas S."/>
            <person name="Labutti K."/>
            <person name="Lindquist E."/>
            <person name="Lipzen A."/>
            <person name="Khouja H.-R."/>
            <person name="Murat C."/>
            <person name="Ohm R."/>
            <person name="Olson A."/>
            <person name="Spatafora J."/>
            <person name="Veneault-Fourrey C."/>
            <person name="Henrissat B."/>
            <person name="Grigoriev I."/>
            <person name="Martin F."/>
            <person name="Perotto S."/>
        </authorList>
    </citation>
    <scope>NUCLEOTIDE SEQUENCE [LARGE SCALE GENOMIC DNA]</scope>
    <source>
        <strain evidence="2 3">E</strain>
    </source>
</reference>
<proteinExistence type="predicted"/>
<dbReference type="EMBL" id="KZ613783">
    <property type="protein sequence ID" value="PMD62859.1"/>
    <property type="molecule type" value="Genomic_DNA"/>
</dbReference>
<accession>A0A2J6TIL3</accession>
<keyword evidence="3" id="KW-1185">Reference proteome</keyword>
<gene>
    <name evidence="2" type="ORF">K444DRAFT_610881</name>
</gene>
<feature type="transmembrane region" description="Helical" evidence="1">
    <location>
        <begin position="42"/>
        <end position="60"/>
    </location>
</feature>
<dbReference type="Proteomes" id="UP000235371">
    <property type="component" value="Unassembled WGS sequence"/>
</dbReference>
<protein>
    <submittedName>
        <fullName evidence="2">Uncharacterized protein</fullName>
    </submittedName>
</protein>
<keyword evidence="1" id="KW-0812">Transmembrane</keyword>
<evidence type="ECO:0000313" key="2">
    <source>
        <dbReference type="EMBL" id="PMD62859.1"/>
    </source>
</evidence>
<keyword evidence="1" id="KW-1133">Transmembrane helix</keyword>
<dbReference type="RefSeq" id="XP_024739763.1">
    <property type="nucleotide sequence ID" value="XM_024879839.1"/>
</dbReference>
<sequence>MAIALHKSPLSARFGLRPPLTLDYRLARRPLDDSLCGELYCLPLPALYLLLHLVLLPAPLHHKALRRKRHN</sequence>
<dbReference type="AlphaFoldDB" id="A0A2J6TIL3"/>